<dbReference type="AlphaFoldDB" id="A0A328TKS0"/>
<protein>
    <submittedName>
        <fullName evidence="1">Uncharacterized protein</fullName>
    </submittedName>
</protein>
<dbReference type="EMBL" id="LJAM02000280">
    <property type="protein sequence ID" value="RAP70700.1"/>
    <property type="molecule type" value="Genomic_DNA"/>
</dbReference>
<evidence type="ECO:0000313" key="1">
    <source>
        <dbReference type="EMBL" id="RAP70700.1"/>
    </source>
</evidence>
<comment type="caution">
    <text evidence="1">The sequence shown here is derived from an EMBL/GenBank/DDBJ whole genome shotgun (WGS) entry which is preliminary data.</text>
</comment>
<name>A0A328TKS0_9GAMM</name>
<accession>A0A328TKS0</accession>
<keyword evidence="2" id="KW-1185">Reference proteome</keyword>
<gene>
    <name evidence="1" type="ORF">ACZ87_02491</name>
</gene>
<organism evidence="1 2">
    <name type="scientific">Candidatus Erwinia dacicola</name>
    <dbReference type="NCBI Taxonomy" id="252393"/>
    <lineage>
        <taxon>Bacteria</taxon>
        <taxon>Pseudomonadati</taxon>
        <taxon>Pseudomonadota</taxon>
        <taxon>Gammaproteobacteria</taxon>
        <taxon>Enterobacterales</taxon>
        <taxon>Erwiniaceae</taxon>
        <taxon>Erwinia</taxon>
    </lineage>
</organism>
<evidence type="ECO:0000313" key="2">
    <source>
        <dbReference type="Proteomes" id="UP000244334"/>
    </source>
</evidence>
<proteinExistence type="predicted"/>
<sequence length="56" mass="6021">MAPNAVLNVETATRDGDVDMRVLTELTIISVQGAEDADLNVQLARVPEQVESVKVV</sequence>
<reference evidence="1" key="1">
    <citation type="submission" date="2018-04" db="EMBL/GenBank/DDBJ databases">
        <title>Genomes of the Obligate Erwinia dacicola and Facultative Enterobacter sp. OLF Endosymbionts of the Olive Fruit fly, Bactrocera oleae.</title>
        <authorList>
            <person name="Estes A.M."/>
            <person name="Hearn D.J."/>
            <person name="Agarwal S."/>
            <person name="Pierson E.A."/>
            <person name="Dunning-Hotopp J.C."/>
        </authorList>
    </citation>
    <scope>NUCLEOTIDE SEQUENCE [LARGE SCALE GENOMIC DNA]</scope>
    <source>
        <strain evidence="1">Oroville</strain>
    </source>
</reference>
<dbReference type="Proteomes" id="UP000244334">
    <property type="component" value="Unassembled WGS sequence"/>
</dbReference>